<evidence type="ECO:0000256" key="6">
    <source>
        <dbReference type="PROSITE-ProRule" id="PRU00023"/>
    </source>
</evidence>
<dbReference type="InterPro" id="IPR002110">
    <property type="entry name" value="Ankyrin_rpt"/>
</dbReference>
<dbReference type="InterPro" id="IPR001849">
    <property type="entry name" value="PH_domain"/>
</dbReference>
<dbReference type="InterPro" id="IPR004148">
    <property type="entry name" value="BAR_dom"/>
</dbReference>
<evidence type="ECO:0000256" key="7">
    <source>
        <dbReference type="PROSITE-ProRule" id="PRU00288"/>
    </source>
</evidence>
<dbReference type="InterPro" id="IPR001164">
    <property type="entry name" value="ArfGAP_dom"/>
</dbReference>
<feature type="domain" description="PH" evidence="9">
    <location>
        <begin position="261"/>
        <end position="357"/>
    </location>
</feature>
<protein>
    <submittedName>
        <fullName evidence="11">Uncharacterized protein</fullName>
    </submittedName>
</protein>
<evidence type="ECO:0000259" key="9">
    <source>
        <dbReference type="PROSITE" id="PS50003"/>
    </source>
</evidence>
<feature type="compositionally biased region" description="Basic residues" evidence="8">
    <location>
        <begin position="535"/>
        <end position="548"/>
    </location>
</feature>
<evidence type="ECO:0000256" key="5">
    <source>
        <dbReference type="ARBA" id="ARBA00023043"/>
    </source>
</evidence>
<reference evidence="11" key="2">
    <citation type="submission" date="2022-10" db="EMBL/GenBank/DDBJ databases">
        <authorList>
            <consortium name="ENA_rothamsted_submissions"/>
            <consortium name="culmorum"/>
            <person name="King R."/>
        </authorList>
    </citation>
    <scope>NUCLEOTIDE SEQUENCE</scope>
</reference>
<dbReference type="GO" id="GO:0005096">
    <property type="term" value="F:GTPase activator activity"/>
    <property type="evidence" value="ECO:0007669"/>
    <property type="project" value="InterPro"/>
</dbReference>
<dbReference type="AlphaFoldDB" id="A0A9N9RR83"/>
<accession>A0A9N9RR83</accession>
<dbReference type="CDD" id="cd13250">
    <property type="entry name" value="PH_ACAP"/>
    <property type="match status" value="1"/>
</dbReference>
<evidence type="ECO:0000256" key="4">
    <source>
        <dbReference type="ARBA" id="ARBA00022833"/>
    </source>
</evidence>
<evidence type="ECO:0000313" key="11">
    <source>
        <dbReference type="EMBL" id="CAG9801826.1"/>
    </source>
</evidence>
<dbReference type="Gene3D" id="1.25.40.20">
    <property type="entry name" value="Ankyrin repeat-containing domain"/>
    <property type="match status" value="1"/>
</dbReference>
<dbReference type="Pfam" id="PF12796">
    <property type="entry name" value="Ank_2"/>
    <property type="match status" value="1"/>
</dbReference>
<dbReference type="SUPFAM" id="SSF57863">
    <property type="entry name" value="ArfGap/RecO-like zinc finger"/>
    <property type="match status" value="1"/>
</dbReference>
<evidence type="ECO:0000256" key="2">
    <source>
        <dbReference type="ARBA" id="ARBA00022737"/>
    </source>
</evidence>
<keyword evidence="1" id="KW-0479">Metal-binding</keyword>
<dbReference type="SMART" id="SM00233">
    <property type="entry name" value="PH"/>
    <property type="match status" value="1"/>
</dbReference>
<dbReference type="Pfam" id="PF00169">
    <property type="entry name" value="PH"/>
    <property type="match status" value="1"/>
</dbReference>
<dbReference type="PRINTS" id="PR00405">
    <property type="entry name" value="REVINTRACTNG"/>
</dbReference>
<dbReference type="InterPro" id="IPR011993">
    <property type="entry name" value="PH-like_dom_sf"/>
</dbReference>
<dbReference type="FunFam" id="1.10.220.150:FF:000007">
    <property type="entry name" value="Arf-GAP with coiled-coil, ANK repeat and PH domain-containing protein 2"/>
    <property type="match status" value="1"/>
</dbReference>
<feature type="repeat" description="ANK" evidence="6">
    <location>
        <begin position="686"/>
        <end position="718"/>
    </location>
</feature>
<dbReference type="PROSITE" id="PS50115">
    <property type="entry name" value="ARFGAP"/>
    <property type="match status" value="1"/>
</dbReference>
<gene>
    <name evidence="11" type="ORF">CHIRRI_LOCUS4747</name>
</gene>
<dbReference type="InterPro" id="IPR036770">
    <property type="entry name" value="Ankyrin_rpt-contain_sf"/>
</dbReference>
<feature type="region of interest" description="Disordered" evidence="8">
    <location>
        <begin position="779"/>
        <end position="804"/>
    </location>
</feature>
<keyword evidence="12" id="KW-1185">Reference proteome</keyword>
<keyword evidence="5 6" id="KW-0040">ANK repeat</keyword>
<feature type="compositionally biased region" description="Polar residues" evidence="8">
    <location>
        <begin position="794"/>
        <end position="804"/>
    </location>
</feature>
<dbReference type="InterPro" id="IPR027267">
    <property type="entry name" value="AH/BAR_dom_sf"/>
</dbReference>
<sequence length="804" mass="91972">MACIDFKEVLADSPSFRFKLEQEEESIESLEQKLDKILKYATSSCDSGRTFIVNQSAFATSLWELQKHFPDDKDALTKIIHCLQEMNKFHNILLEQCSKTVLKNISNFIKKDIREVKDYKQIFMKVSENFDGALNKNSQVNKSRPQEIVEAENYVCSTKSQFQHSALDYVNYITLLQRKKRPEILSTLLSYVSACSTYFHQGSDLCQDYDTYLFKELDEEVNSMRADYAVLEKEMQKRHNYVNGYSKEEKNKDGDDSKGAVKQMEGYLFKRTSNAFKTWNRRWFYMKDNKLYYRKRSGEELPTVMEDDLKLCAVRPLFDADRRFCFEVISPTKNHILQADTETHYQDWIQALQSAIGNAIQNNSRYSQHMCASTSSISSSSSATTPSSSKTKEKRINWKQMLLIPGNMRCADCGNNDPKWASINLGITLCIACSGVHRSLGVHYSKVRSLTLDVWEPEILRVMTELGNEVVNKIYEATYDEILSDIERATENCDDEVRKKWIYAKYVDRKFVLPLTEQKTELLPPNLLPSPSKWSVKKNRRRTSRRSTHNNNNDTKITTKEHDNSEDEKEINEGILMLGDKLLDTSMPVACNLFSNSDQESTSGEEDVLDEEDIDKLNPNYVLYKASIAHNLPVMCQAMSLGADKNWINPEIFERTPLHQAVIVGSLMTCEFLIMNGANINCVDRRNYTPLHLSIEMGNTALAYLLLKHKAKYDIQTVDGKLPIDFAVQTANADVVTLLRLHQLNDEIGGTEDSEPGGDSTYNDVMRDFSHLANNLRLRSNKRDGGGSSSSSSITNNMDNISME</sequence>
<dbReference type="InterPro" id="IPR045258">
    <property type="entry name" value="ACAP1/2/3-like"/>
</dbReference>
<dbReference type="CDD" id="cd07603">
    <property type="entry name" value="BAR_ACAPs"/>
    <property type="match status" value="1"/>
</dbReference>
<dbReference type="GO" id="GO:0005737">
    <property type="term" value="C:cytoplasm"/>
    <property type="evidence" value="ECO:0007669"/>
    <property type="project" value="InterPro"/>
</dbReference>
<evidence type="ECO:0000256" key="1">
    <source>
        <dbReference type="ARBA" id="ARBA00022723"/>
    </source>
</evidence>
<dbReference type="PANTHER" id="PTHR23180">
    <property type="entry name" value="CENTAURIN/ARF"/>
    <property type="match status" value="1"/>
</dbReference>
<keyword evidence="3 7" id="KW-0863">Zinc-finger</keyword>
<dbReference type="SMART" id="SM00105">
    <property type="entry name" value="ArfGap"/>
    <property type="match status" value="1"/>
</dbReference>
<dbReference type="SUPFAM" id="SSF103657">
    <property type="entry name" value="BAR/IMD domain-like"/>
    <property type="match status" value="1"/>
</dbReference>
<dbReference type="EMBL" id="OU895878">
    <property type="protein sequence ID" value="CAG9801826.1"/>
    <property type="molecule type" value="Genomic_DNA"/>
</dbReference>
<evidence type="ECO:0000256" key="8">
    <source>
        <dbReference type="SAM" id="MobiDB-lite"/>
    </source>
</evidence>
<dbReference type="Pfam" id="PF16746">
    <property type="entry name" value="BAR_3"/>
    <property type="match status" value="1"/>
</dbReference>
<dbReference type="FunFam" id="1.20.1270.60:FF:000025">
    <property type="entry name" value="arf-GAP with coiled-coil, ANK repeat and PH domain-containing protein 2"/>
    <property type="match status" value="1"/>
</dbReference>
<dbReference type="PANTHER" id="PTHR23180:SF399">
    <property type="entry name" value="BLOWN FUSE, ISOFORM A-RELATED"/>
    <property type="match status" value="1"/>
</dbReference>
<dbReference type="SUPFAM" id="SSF48403">
    <property type="entry name" value="Ankyrin repeat"/>
    <property type="match status" value="1"/>
</dbReference>
<dbReference type="SMART" id="SM00248">
    <property type="entry name" value="ANK"/>
    <property type="match status" value="3"/>
</dbReference>
<keyword evidence="4" id="KW-0862">Zinc</keyword>
<name>A0A9N9RR83_9DIPT</name>
<organism evidence="11 12">
    <name type="scientific">Chironomus riparius</name>
    <dbReference type="NCBI Taxonomy" id="315576"/>
    <lineage>
        <taxon>Eukaryota</taxon>
        <taxon>Metazoa</taxon>
        <taxon>Ecdysozoa</taxon>
        <taxon>Arthropoda</taxon>
        <taxon>Hexapoda</taxon>
        <taxon>Insecta</taxon>
        <taxon>Pterygota</taxon>
        <taxon>Neoptera</taxon>
        <taxon>Endopterygota</taxon>
        <taxon>Diptera</taxon>
        <taxon>Nematocera</taxon>
        <taxon>Chironomoidea</taxon>
        <taxon>Chironomidae</taxon>
        <taxon>Chironominae</taxon>
        <taxon>Chironomus</taxon>
    </lineage>
</organism>
<evidence type="ECO:0000313" key="12">
    <source>
        <dbReference type="Proteomes" id="UP001153620"/>
    </source>
</evidence>
<dbReference type="PROSITE" id="PS50297">
    <property type="entry name" value="ANK_REP_REGION"/>
    <property type="match status" value="2"/>
</dbReference>
<proteinExistence type="predicted"/>
<dbReference type="OrthoDB" id="10070851at2759"/>
<dbReference type="InterPro" id="IPR038508">
    <property type="entry name" value="ArfGAP_dom_sf"/>
</dbReference>
<dbReference type="Pfam" id="PF01412">
    <property type="entry name" value="ArfGap"/>
    <property type="match status" value="1"/>
</dbReference>
<dbReference type="GO" id="GO:0008270">
    <property type="term" value="F:zinc ion binding"/>
    <property type="evidence" value="ECO:0007669"/>
    <property type="project" value="UniProtKB-KW"/>
</dbReference>
<dbReference type="Gene3D" id="1.20.1270.60">
    <property type="entry name" value="Arfaptin homology (AH) domain/BAR domain"/>
    <property type="match status" value="1"/>
</dbReference>
<dbReference type="Gene3D" id="2.30.29.30">
    <property type="entry name" value="Pleckstrin-homology domain (PH domain)/Phosphotyrosine-binding domain (PTB)"/>
    <property type="match status" value="1"/>
</dbReference>
<dbReference type="PROSITE" id="PS50088">
    <property type="entry name" value="ANK_REPEAT"/>
    <property type="match status" value="2"/>
</dbReference>
<dbReference type="Gene3D" id="1.10.220.150">
    <property type="entry name" value="Arf GTPase activating protein"/>
    <property type="match status" value="1"/>
</dbReference>
<dbReference type="FunFam" id="2.30.29.30:FF:000384">
    <property type="entry name" value="Uncharacterized protein, isoform A"/>
    <property type="match status" value="1"/>
</dbReference>
<dbReference type="SUPFAM" id="SSF50729">
    <property type="entry name" value="PH domain-like"/>
    <property type="match status" value="1"/>
</dbReference>
<reference evidence="11" key="1">
    <citation type="submission" date="2022-01" db="EMBL/GenBank/DDBJ databases">
        <authorList>
            <person name="King R."/>
        </authorList>
    </citation>
    <scope>NUCLEOTIDE SEQUENCE</scope>
</reference>
<dbReference type="Proteomes" id="UP001153620">
    <property type="component" value="Chromosome 2"/>
</dbReference>
<feature type="region of interest" description="Disordered" evidence="8">
    <location>
        <begin position="532"/>
        <end position="568"/>
    </location>
</feature>
<feature type="domain" description="Arf-GAP" evidence="10">
    <location>
        <begin position="395"/>
        <end position="519"/>
    </location>
</feature>
<evidence type="ECO:0000256" key="3">
    <source>
        <dbReference type="ARBA" id="ARBA00022771"/>
    </source>
</evidence>
<evidence type="ECO:0000259" key="10">
    <source>
        <dbReference type="PROSITE" id="PS50115"/>
    </source>
</evidence>
<dbReference type="PROSITE" id="PS50003">
    <property type="entry name" value="PH_DOMAIN"/>
    <property type="match status" value="1"/>
</dbReference>
<keyword evidence="2" id="KW-0677">Repeat</keyword>
<dbReference type="InterPro" id="IPR037278">
    <property type="entry name" value="ARFGAP/RecO"/>
</dbReference>
<feature type="repeat" description="ANK" evidence="6">
    <location>
        <begin position="653"/>
        <end position="685"/>
    </location>
</feature>